<keyword evidence="2" id="KW-0012">Acyltransferase</keyword>
<dbReference type="InterPro" id="IPR016181">
    <property type="entry name" value="Acyl_CoA_acyltransferase"/>
</dbReference>
<dbReference type="AlphaFoldDB" id="A0A368K9D6"/>
<evidence type="ECO:0000313" key="4">
    <source>
        <dbReference type="EMBL" id="RCS28559.1"/>
    </source>
</evidence>
<evidence type="ECO:0000259" key="3">
    <source>
        <dbReference type="PROSITE" id="PS51186"/>
    </source>
</evidence>
<dbReference type="Gene3D" id="3.40.630.30">
    <property type="match status" value="1"/>
</dbReference>
<dbReference type="CDD" id="cd04301">
    <property type="entry name" value="NAT_SF"/>
    <property type="match status" value="1"/>
</dbReference>
<dbReference type="EMBL" id="QFWQ01000013">
    <property type="protein sequence ID" value="RCS28559.1"/>
    <property type="molecule type" value="Genomic_DNA"/>
</dbReference>
<keyword evidence="1 4" id="KW-0808">Transferase</keyword>
<dbReference type="InterPro" id="IPR050832">
    <property type="entry name" value="Bact_Acetyltransf"/>
</dbReference>
<evidence type="ECO:0000256" key="2">
    <source>
        <dbReference type="ARBA" id="ARBA00023315"/>
    </source>
</evidence>
<dbReference type="Pfam" id="PF00583">
    <property type="entry name" value="Acetyltransf_1"/>
    <property type="match status" value="1"/>
</dbReference>
<name>A0A368K9D6_9GAMM</name>
<evidence type="ECO:0000313" key="5">
    <source>
        <dbReference type="Proteomes" id="UP000252387"/>
    </source>
</evidence>
<gene>
    <name evidence="4" type="ORF">DEO45_16115</name>
</gene>
<organism evidence="4 5">
    <name type="scientific">Rhodanobacter denitrificans</name>
    <dbReference type="NCBI Taxonomy" id="666685"/>
    <lineage>
        <taxon>Bacteria</taxon>
        <taxon>Pseudomonadati</taxon>
        <taxon>Pseudomonadota</taxon>
        <taxon>Gammaproteobacteria</taxon>
        <taxon>Lysobacterales</taxon>
        <taxon>Rhodanobacteraceae</taxon>
        <taxon>Rhodanobacter</taxon>
    </lineage>
</organism>
<comment type="caution">
    <text evidence="4">The sequence shown here is derived from an EMBL/GenBank/DDBJ whole genome shotgun (WGS) entry which is preliminary data.</text>
</comment>
<dbReference type="SUPFAM" id="SSF55729">
    <property type="entry name" value="Acyl-CoA N-acyltransferases (Nat)"/>
    <property type="match status" value="1"/>
</dbReference>
<dbReference type="OrthoDB" id="9805924at2"/>
<evidence type="ECO:0000256" key="1">
    <source>
        <dbReference type="ARBA" id="ARBA00022679"/>
    </source>
</evidence>
<dbReference type="GO" id="GO:0016747">
    <property type="term" value="F:acyltransferase activity, transferring groups other than amino-acyl groups"/>
    <property type="evidence" value="ECO:0007669"/>
    <property type="project" value="InterPro"/>
</dbReference>
<sequence>MPDLHRSHAVPLQIRAATLTDLPALAAWNAAMAWETEHRRLDPATLERGVRGVFEQPRRGFYLVAEHDGAAVGCLLVTFEWSDWRCGDFWWIQSVYVLPASRRAGAFRALYAEVARRAAAAGAVGLRLYVETENQRAQATYEGLGMQRCHYFMYEALLAEPVS</sequence>
<proteinExistence type="predicted"/>
<dbReference type="PROSITE" id="PS51186">
    <property type="entry name" value="GNAT"/>
    <property type="match status" value="1"/>
</dbReference>
<dbReference type="InterPro" id="IPR000182">
    <property type="entry name" value="GNAT_dom"/>
</dbReference>
<feature type="domain" description="N-acetyltransferase" evidence="3">
    <location>
        <begin position="12"/>
        <end position="163"/>
    </location>
</feature>
<keyword evidence="5" id="KW-1185">Reference proteome</keyword>
<dbReference type="PANTHER" id="PTHR43877">
    <property type="entry name" value="AMINOALKYLPHOSPHONATE N-ACETYLTRANSFERASE-RELATED-RELATED"/>
    <property type="match status" value="1"/>
</dbReference>
<accession>A0A368K9D6</accession>
<protein>
    <submittedName>
        <fullName evidence="4">GNAT family N-acetyltransferase</fullName>
    </submittedName>
</protein>
<dbReference type="Proteomes" id="UP000252387">
    <property type="component" value="Unassembled WGS sequence"/>
</dbReference>
<reference evidence="4 5" key="1">
    <citation type="submission" date="2018-05" db="EMBL/GenBank/DDBJ databases">
        <title>Draft genome sequence of Rhodanobacter denitrificans Yn1 isolated from gold copper mine.</title>
        <authorList>
            <person name="Yang N."/>
            <person name="Mazhar H.S."/>
            <person name="Rensing C."/>
        </authorList>
    </citation>
    <scope>NUCLEOTIDE SEQUENCE [LARGE SCALE GENOMIC DNA]</scope>
    <source>
        <strain evidence="4 5">Yn1</strain>
    </source>
</reference>